<sequence>MVATGYIKSGDTADVVAGRDVWSNRNIYEGGQRVYSPNNKPTPDAIGVQPRGNYALEANLLGVGQSWVDVTNSKKRG</sequence>
<protein>
    <submittedName>
        <fullName evidence="1">Uncharacterized protein</fullName>
    </submittedName>
</protein>
<evidence type="ECO:0000313" key="1">
    <source>
        <dbReference type="EMBL" id="REF27629.1"/>
    </source>
</evidence>
<keyword evidence="2" id="KW-1185">Reference proteome</keyword>
<gene>
    <name evidence="1" type="ORF">BDD26_2438</name>
</gene>
<comment type="caution">
    <text evidence="1">The sequence shown here is derived from an EMBL/GenBank/DDBJ whole genome shotgun (WGS) entry which is preliminary data.</text>
</comment>
<evidence type="ECO:0000313" key="2">
    <source>
        <dbReference type="Proteomes" id="UP000256294"/>
    </source>
</evidence>
<reference evidence="1 2" key="1">
    <citation type="submission" date="2018-08" db="EMBL/GenBank/DDBJ databases">
        <title>Genomic Encyclopedia of Archaeal and Bacterial Type Strains, Phase II (KMG-II): from individual species to whole genera.</title>
        <authorList>
            <person name="Goeker M."/>
        </authorList>
    </citation>
    <scope>NUCLEOTIDE SEQUENCE [LARGE SCALE GENOMIC DNA]</scope>
    <source>
        <strain evidence="1 2">DSM 17905</strain>
    </source>
</reference>
<dbReference type="AlphaFoldDB" id="A0A3D9UE07"/>
<organism evidence="1 2">
    <name type="scientific">Xenorhabdus cabanillasii</name>
    <dbReference type="NCBI Taxonomy" id="351673"/>
    <lineage>
        <taxon>Bacteria</taxon>
        <taxon>Pseudomonadati</taxon>
        <taxon>Pseudomonadota</taxon>
        <taxon>Gammaproteobacteria</taxon>
        <taxon>Enterobacterales</taxon>
        <taxon>Morganellaceae</taxon>
        <taxon>Xenorhabdus</taxon>
    </lineage>
</organism>
<accession>A0A3D9UE07</accession>
<dbReference type="EMBL" id="QTUB01000001">
    <property type="protein sequence ID" value="REF27629.1"/>
    <property type="molecule type" value="Genomic_DNA"/>
</dbReference>
<proteinExistence type="predicted"/>
<name>A0A3D9UE07_9GAMM</name>
<dbReference type="Proteomes" id="UP000256294">
    <property type="component" value="Unassembled WGS sequence"/>
</dbReference>